<dbReference type="Pfam" id="PF17653">
    <property type="entry name" value="DUF5522"/>
    <property type="match status" value="1"/>
</dbReference>
<dbReference type="InterPro" id="IPR040807">
    <property type="entry name" value="DUF5522"/>
</dbReference>
<organism evidence="1 2">
    <name type="scientific">Pontibacter ruber</name>
    <dbReference type="NCBI Taxonomy" id="1343895"/>
    <lineage>
        <taxon>Bacteria</taxon>
        <taxon>Pseudomonadati</taxon>
        <taxon>Bacteroidota</taxon>
        <taxon>Cytophagia</taxon>
        <taxon>Cytophagales</taxon>
        <taxon>Hymenobacteraceae</taxon>
        <taxon>Pontibacter</taxon>
    </lineage>
</organism>
<evidence type="ECO:0000313" key="2">
    <source>
        <dbReference type="Proteomes" id="UP001597374"/>
    </source>
</evidence>
<dbReference type="EMBL" id="JBHUIM010000001">
    <property type="protein sequence ID" value="MFD2246511.1"/>
    <property type="molecule type" value="Genomic_DNA"/>
</dbReference>
<name>A0ABW5CVL0_9BACT</name>
<dbReference type="RefSeq" id="WP_250428772.1">
    <property type="nucleotide sequence ID" value="NZ_JALPRR010000001.1"/>
</dbReference>
<keyword evidence="2" id="KW-1185">Reference proteome</keyword>
<dbReference type="Proteomes" id="UP001597374">
    <property type="component" value="Unassembled WGS sequence"/>
</dbReference>
<proteinExistence type="predicted"/>
<comment type="caution">
    <text evidence="1">The sequence shown here is derived from an EMBL/GenBank/DDBJ whole genome shotgun (WGS) entry which is preliminary data.</text>
</comment>
<evidence type="ECO:0000313" key="1">
    <source>
        <dbReference type="EMBL" id="MFD2246511.1"/>
    </source>
</evidence>
<gene>
    <name evidence="1" type="ORF">ACFSKP_09620</name>
</gene>
<protein>
    <submittedName>
        <fullName evidence="1">DUF5522 domain-containing protein</fullName>
    </submittedName>
</protein>
<reference evidence="2" key="1">
    <citation type="journal article" date="2019" name="Int. J. Syst. Evol. Microbiol.">
        <title>The Global Catalogue of Microorganisms (GCM) 10K type strain sequencing project: providing services to taxonomists for standard genome sequencing and annotation.</title>
        <authorList>
            <consortium name="The Broad Institute Genomics Platform"/>
            <consortium name="The Broad Institute Genome Sequencing Center for Infectious Disease"/>
            <person name="Wu L."/>
            <person name="Ma J."/>
        </authorList>
    </citation>
    <scope>NUCLEOTIDE SEQUENCE [LARGE SCALE GENOMIC DNA]</scope>
    <source>
        <strain evidence="2">CGMCC 4.1782</strain>
    </source>
</reference>
<accession>A0ABW5CVL0</accession>
<sequence length="63" mass="7546">MVYALSRQIKEGEDYYLNEQGLMVFTAKYHLKRGYCCQNGCRHCPYGFRKKQKEYQGGEERNQ</sequence>